<feature type="transmembrane region" description="Helical" evidence="9">
    <location>
        <begin position="607"/>
        <end position="634"/>
    </location>
</feature>
<dbReference type="GO" id="GO:0016020">
    <property type="term" value="C:membrane"/>
    <property type="evidence" value="ECO:0007669"/>
    <property type="project" value="UniProtKB-SubCell"/>
</dbReference>
<feature type="transmembrane region" description="Helical" evidence="9">
    <location>
        <begin position="389"/>
        <end position="411"/>
    </location>
</feature>
<evidence type="ECO:0000256" key="2">
    <source>
        <dbReference type="ARBA" id="ARBA00004555"/>
    </source>
</evidence>
<dbReference type="PANTHER" id="PTHR10766:SF55">
    <property type="entry name" value="TRANSMEMBRANE 9 SUPERFAMILY MEMBER 4"/>
    <property type="match status" value="1"/>
</dbReference>
<evidence type="ECO:0000256" key="3">
    <source>
        <dbReference type="ARBA" id="ARBA00005227"/>
    </source>
</evidence>
<feature type="transmembrane region" description="Helical" evidence="9">
    <location>
        <begin position="527"/>
        <end position="546"/>
    </location>
</feature>
<keyword evidence="6 9" id="KW-1133">Transmembrane helix</keyword>
<dbReference type="Pfam" id="PF02990">
    <property type="entry name" value="EMP70"/>
    <property type="match status" value="1"/>
</dbReference>
<dbReference type="GO" id="GO:0005794">
    <property type="term" value="C:Golgi apparatus"/>
    <property type="evidence" value="ECO:0007669"/>
    <property type="project" value="UniProtKB-SubCell"/>
</dbReference>
<evidence type="ECO:0000256" key="8">
    <source>
        <dbReference type="ARBA" id="ARBA00023136"/>
    </source>
</evidence>
<dbReference type="EMBL" id="GEEE01008151">
    <property type="protein sequence ID" value="JAP55074.1"/>
    <property type="molecule type" value="Transcribed_RNA"/>
</dbReference>
<feature type="non-terminal residue" evidence="10">
    <location>
        <position position="1"/>
    </location>
</feature>
<keyword evidence="5" id="KW-0732">Signal</keyword>
<reference evidence="10" key="1">
    <citation type="submission" date="2016-01" db="EMBL/GenBank/DDBJ databases">
        <title>Reference transcriptome for the parasite Schistocephalus solidus: insights into the molecular evolution of parasitism.</title>
        <authorList>
            <person name="Hebert F.O."/>
            <person name="Grambauer S."/>
            <person name="Barber I."/>
            <person name="Landry C.R."/>
            <person name="Aubin-Horth N."/>
        </authorList>
    </citation>
    <scope>NUCLEOTIDE SEQUENCE</scope>
</reference>
<dbReference type="AlphaFoldDB" id="A0A0X3PTG8"/>
<keyword evidence="8 9" id="KW-0472">Membrane</keyword>
<feature type="transmembrane region" description="Helical" evidence="9">
    <location>
        <begin position="676"/>
        <end position="700"/>
    </location>
</feature>
<feature type="transmembrane region" description="Helical" evidence="9">
    <location>
        <begin position="485"/>
        <end position="506"/>
    </location>
</feature>
<evidence type="ECO:0000256" key="5">
    <source>
        <dbReference type="ARBA" id="ARBA00022729"/>
    </source>
</evidence>
<feature type="transmembrane region" description="Helical" evidence="9">
    <location>
        <begin position="558"/>
        <end position="581"/>
    </location>
</feature>
<feature type="transmembrane region" description="Helical" evidence="9">
    <location>
        <begin position="712"/>
        <end position="741"/>
    </location>
</feature>
<dbReference type="PANTHER" id="PTHR10766">
    <property type="entry name" value="TRANSMEMBRANE 9 SUPERFAMILY PROTEIN"/>
    <property type="match status" value="1"/>
</dbReference>
<dbReference type="InterPro" id="IPR004240">
    <property type="entry name" value="EMP70"/>
</dbReference>
<evidence type="ECO:0000256" key="7">
    <source>
        <dbReference type="ARBA" id="ARBA00023034"/>
    </source>
</evidence>
<gene>
    <name evidence="10" type="primary">TM9S4</name>
    <name evidence="10" type="ORF">TR114495</name>
</gene>
<evidence type="ECO:0000256" key="9">
    <source>
        <dbReference type="RuleBase" id="RU363079"/>
    </source>
</evidence>
<evidence type="ECO:0000256" key="6">
    <source>
        <dbReference type="ARBA" id="ARBA00022989"/>
    </source>
</evidence>
<comment type="subcellular location">
    <subcellularLocation>
        <location evidence="2">Golgi apparatus</location>
    </subcellularLocation>
    <subcellularLocation>
        <location evidence="1">Membrane</location>
        <topology evidence="1">Multi-pass membrane protein</topology>
    </subcellularLocation>
</comment>
<feature type="transmembrane region" description="Helical" evidence="9">
    <location>
        <begin position="452"/>
        <end position="479"/>
    </location>
</feature>
<organism evidence="10">
    <name type="scientific">Schistocephalus solidus</name>
    <name type="common">Tapeworm</name>
    <dbReference type="NCBI Taxonomy" id="70667"/>
    <lineage>
        <taxon>Eukaryota</taxon>
        <taxon>Metazoa</taxon>
        <taxon>Spiralia</taxon>
        <taxon>Lophotrochozoa</taxon>
        <taxon>Platyhelminthes</taxon>
        <taxon>Cestoda</taxon>
        <taxon>Eucestoda</taxon>
        <taxon>Diphyllobothriidea</taxon>
        <taxon>Diphyllobothriidae</taxon>
        <taxon>Schistocephalus</taxon>
    </lineage>
</organism>
<feature type="transmembrane region" description="Helical" evidence="9">
    <location>
        <begin position="640"/>
        <end position="664"/>
    </location>
</feature>
<name>A0A0X3PTG8_SCHSO</name>
<keyword evidence="7" id="KW-0333">Golgi apparatus</keyword>
<protein>
    <recommendedName>
        <fullName evidence="9">Transmembrane 9 superfamily member</fullName>
    </recommendedName>
</protein>
<evidence type="ECO:0000256" key="1">
    <source>
        <dbReference type="ARBA" id="ARBA00004141"/>
    </source>
</evidence>
<evidence type="ECO:0000313" key="10">
    <source>
        <dbReference type="EMBL" id="JAP55074.1"/>
    </source>
</evidence>
<comment type="similarity">
    <text evidence="3 9">Belongs to the nonaspanin (TM9SF) (TC 9.A.2) family.</text>
</comment>
<dbReference type="GO" id="GO:0072657">
    <property type="term" value="P:protein localization to membrane"/>
    <property type="evidence" value="ECO:0007669"/>
    <property type="project" value="TreeGrafter"/>
</dbReference>
<proteinExistence type="inferred from homology"/>
<evidence type="ECO:0000256" key="4">
    <source>
        <dbReference type="ARBA" id="ARBA00022692"/>
    </source>
</evidence>
<accession>A0A0X3PTG8</accession>
<keyword evidence="4 9" id="KW-0812">Transmembrane</keyword>
<sequence>QVTEVGFLLERIALIWSLLSSIILSCRGRGVTRLSSPFLPIWNALRTFTFMPGVSNWLRRPLNEARSSGAEWSSLICQIFIWCRRMLVRDISIWNLKSRFPQLISIKVISGFLALNECLKLVTEYSNLGVPKSPQMLFLALLSAALLPFVCGFYVPGFSPNEYKIGDDVPVRAVKLTSPKTQLPYDYYHLRYCQPENGDFEYESVNFGEIIHGDRLVTTAYKLQMKTDVTCRLACQPERLSSSEVDQFIYLISNAYSVHMTVDDLPVSYEKTTTGDFVYELGYQVGDINEDAARLNNHLKFRVKYHKVNDQYRVVGVTVVPSSIGGDSLILQPDGTCQIKSSEISYQNLKIGEPSKVAFSYEVTWEESDIEWTSRWDIYLSTGDGQIHWFSIINSLIIIIFLTGVMSAILLRTLRRDISLYNREEDSEEIIEESGWKLVHGDVFRPPRRSALLAAFIGSGVQLLCMAFIVLFFAMLGMLSPASRGALLSAGIFTYVFCGALAGYFAGRIYKTMRGFFWKSTALLTGALYPGLLLSTGLIINFFLWSKGSSAGLPFSTILSILSLWLLVSLPLVFCGFFFGFRKRPYEQPVRTNQIPRAIPERKLHQSLLVTTALCGILPFGSVFIELFFIFNAIWNKQFYYLFGFLFIVFLILIVSCAQVAIVATYFQLCSEDYHWWWRAFISSGGAALYVFLYSIYYFVTKLEITSFVSTIIYFSYCLMMSVSFWILTGTIGFFAALTFLRKIYAAIKID</sequence>